<evidence type="ECO:0000256" key="10">
    <source>
        <dbReference type="PIRSR" id="PIRSR005091-2"/>
    </source>
</evidence>
<feature type="transmembrane region" description="Helical" evidence="12">
    <location>
        <begin position="12"/>
        <end position="29"/>
    </location>
</feature>
<feature type="binding site" evidence="11">
    <location>
        <position position="473"/>
    </location>
    <ligand>
        <name>Mn(2+)</name>
        <dbReference type="ChEBI" id="CHEBI:29035"/>
    </ligand>
</feature>
<keyword evidence="7 8" id="KW-0472">Membrane</keyword>
<feature type="transmembrane region" description="Helical" evidence="12">
    <location>
        <begin position="154"/>
        <end position="172"/>
    </location>
</feature>
<keyword evidence="6 12" id="KW-1133">Transmembrane helix</keyword>
<evidence type="ECO:0000256" key="12">
    <source>
        <dbReference type="SAM" id="Phobius"/>
    </source>
</evidence>
<proteinExistence type="inferred from homology"/>
<evidence type="ECO:0000313" key="15">
    <source>
        <dbReference type="Proteomes" id="UP001431131"/>
    </source>
</evidence>
<keyword evidence="15" id="KW-1185">Reference proteome</keyword>
<evidence type="ECO:0000313" key="14">
    <source>
        <dbReference type="EMBL" id="MCH1625607.1"/>
    </source>
</evidence>
<dbReference type="GO" id="GO:0046872">
    <property type="term" value="F:metal ion binding"/>
    <property type="evidence" value="ECO:0007669"/>
    <property type="project" value="UniProtKB-KW"/>
</dbReference>
<evidence type="ECO:0000256" key="3">
    <source>
        <dbReference type="ARBA" id="ARBA00009983"/>
    </source>
</evidence>
<accession>A0AAW5DY94</accession>
<feature type="binding site" evidence="11">
    <location>
        <position position="254"/>
    </location>
    <ligand>
        <name>Mn(2+)</name>
        <dbReference type="ChEBI" id="CHEBI:29035"/>
    </ligand>
</feature>
<evidence type="ECO:0000256" key="9">
    <source>
        <dbReference type="PIRSR" id="PIRSR005091-1"/>
    </source>
</evidence>
<gene>
    <name evidence="14" type="ORF">MJG50_09720</name>
</gene>
<dbReference type="EMBL" id="JAKTTI010000012">
    <property type="protein sequence ID" value="MCH1625607.1"/>
    <property type="molecule type" value="Genomic_DNA"/>
</dbReference>
<feature type="transmembrane region" description="Helical" evidence="12">
    <location>
        <begin position="125"/>
        <end position="142"/>
    </location>
</feature>
<dbReference type="CDD" id="cd16015">
    <property type="entry name" value="LTA_synthase"/>
    <property type="match status" value="1"/>
</dbReference>
<keyword evidence="5 12" id="KW-0812">Transmembrane</keyword>
<feature type="binding site" evidence="11">
    <location>
        <position position="298"/>
    </location>
    <ligand>
        <name>Mn(2+)</name>
        <dbReference type="ChEBI" id="CHEBI:29035"/>
    </ligand>
</feature>
<dbReference type="GO" id="GO:0005886">
    <property type="term" value="C:plasma membrane"/>
    <property type="evidence" value="ECO:0007669"/>
    <property type="project" value="UniProtKB-SubCell"/>
</dbReference>
<comment type="similarity">
    <text evidence="3 8">Belongs to the LTA synthase family.</text>
</comment>
<dbReference type="Proteomes" id="UP001431131">
    <property type="component" value="Unassembled WGS sequence"/>
</dbReference>
<keyword evidence="4 8" id="KW-1003">Cell membrane</keyword>
<evidence type="ECO:0000256" key="5">
    <source>
        <dbReference type="ARBA" id="ARBA00022692"/>
    </source>
</evidence>
<evidence type="ECO:0000256" key="11">
    <source>
        <dbReference type="PIRSR" id="PIRSR005091-3"/>
    </source>
</evidence>
<keyword evidence="10" id="KW-0479">Metal-binding</keyword>
<feature type="domain" description="Sulfatase N-terminal" evidence="13">
    <location>
        <begin position="247"/>
        <end position="536"/>
    </location>
</feature>
<dbReference type="InterPro" id="IPR012160">
    <property type="entry name" value="LtaS-like"/>
</dbReference>
<feature type="transmembrane region" description="Helical" evidence="12">
    <location>
        <begin position="71"/>
        <end position="90"/>
    </location>
</feature>
<dbReference type="Gene3D" id="3.30.1120.170">
    <property type="match status" value="1"/>
</dbReference>
<feature type="binding site" evidence="11">
    <location>
        <position position="472"/>
    </location>
    <ligand>
        <name>Mn(2+)</name>
        <dbReference type="ChEBI" id="CHEBI:29035"/>
    </ligand>
</feature>
<dbReference type="PANTHER" id="PTHR47371:SF3">
    <property type="entry name" value="PHOSPHOGLYCEROL TRANSFERASE I"/>
    <property type="match status" value="1"/>
</dbReference>
<comment type="caution">
    <text evidence="14">The sequence shown here is derived from an EMBL/GenBank/DDBJ whole genome shotgun (WGS) entry which is preliminary data.</text>
</comment>
<evidence type="ECO:0000256" key="7">
    <source>
        <dbReference type="ARBA" id="ARBA00023136"/>
    </source>
</evidence>
<dbReference type="AlphaFoldDB" id="A0AAW5DY94"/>
<reference evidence="14" key="1">
    <citation type="submission" date="2022-02" db="EMBL/GenBank/DDBJ databases">
        <title>Fredinandcohnia quinoae sp. nov. isolated from Chenopodium quinoa seeds.</title>
        <authorList>
            <person name="Saati-Santamaria Z."/>
            <person name="Flores-Felix J.D."/>
            <person name="Igual J.M."/>
            <person name="Velazquez E."/>
            <person name="Garcia-Fraile P."/>
            <person name="Martinez-Molina E."/>
        </authorList>
    </citation>
    <scope>NUCLEOTIDE SEQUENCE</scope>
    <source>
        <strain evidence="14">SECRCQ15</strain>
    </source>
</reference>
<evidence type="ECO:0000256" key="1">
    <source>
        <dbReference type="ARBA" id="ARBA00004651"/>
    </source>
</evidence>
<dbReference type="SUPFAM" id="SSF53649">
    <property type="entry name" value="Alkaline phosphatase-like"/>
    <property type="match status" value="1"/>
</dbReference>
<name>A0AAW5DY94_9BACI</name>
<evidence type="ECO:0000259" key="13">
    <source>
        <dbReference type="Pfam" id="PF00884"/>
    </source>
</evidence>
<evidence type="ECO:0000256" key="6">
    <source>
        <dbReference type="ARBA" id="ARBA00022989"/>
    </source>
</evidence>
<dbReference type="Gene3D" id="3.40.720.10">
    <property type="entry name" value="Alkaline Phosphatase, subunit A"/>
    <property type="match status" value="1"/>
</dbReference>
<sequence>MKKLKSNQHPLFFFVIIIFLFTLKTYIAYRIEFNLDIKNGIQQFLLAINPISSAILFFGIAFLFNGKNRHLVVCIIHLLLSLILYANIMYHRFFNDFITLPVLFQTKNFGDLGDSAIALFRPNDIFYFSDIILIGFIFLSGMMSLKESIAKKTIMKVFLSGIFVLMINIALAEKDRPELLTRSFDRNYLVKYLGTYNFQIYDAIQTVKSSSQRVNADGDDITEIENYVKANFNTRNQEYFGKAKGMNVIYVSLESFQTFMIDYKLNGQEVTPFLNRLVHDKNTFYFDNFFHQTGQGKTSDAEFMMENALFPLPQGAVFMTKAQNTYQALPAILKGQGYTSASFHGNYKSFWNREQMYKSLGYENFFDGEFYTMSDENTINYGMKDKPFFAESMPLLEGLQEPFYAKFISLSNHFPFPLDEEDVTFPAGDFGDTAVNQYFQTAHYMDEALQQFFEDLKAKGLYDRTVIVLYGDHYGISENHHKAMAKVLGTEITPFENAQLQRTPLYIHVPGTEGKIVHTYGGQVDIRPTVLHLLGIETNEYITFGSDLLAVDREQTVPFRNGDFVTKDFTFIKGVCYVNETGVEIDNRSCDSINEVVKTMLDLSDKVVYGDLLRFYHPSGFTPVDRTTLDYSKIDVIQKDLIQ</sequence>
<comment type="subcellular location">
    <subcellularLocation>
        <location evidence="1">Cell membrane</location>
        <topology evidence="1">Multi-pass membrane protein</topology>
    </subcellularLocation>
</comment>
<organism evidence="14 15">
    <name type="scientific">Fredinandcohnia quinoae</name>
    <dbReference type="NCBI Taxonomy" id="2918902"/>
    <lineage>
        <taxon>Bacteria</taxon>
        <taxon>Bacillati</taxon>
        <taxon>Bacillota</taxon>
        <taxon>Bacilli</taxon>
        <taxon>Bacillales</taxon>
        <taxon>Bacillaceae</taxon>
        <taxon>Fredinandcohnia</taxon>
    </lineage>
</organism>
<dbReference type="PIRSF" id="PIRSF005091">
    <property type="entry name" value="Mmb_sulf_HI1246"/>
    <property type="match status" value="1"/>
</dbReference>
<protein>
    <submittedName>
        <fullName evidence="14">LTA synthase family protein</fullName>
    </submittedName>
</protein>
<evidence type="ECO:0000256" key="2">
    <source>
        <dbReference type="ARBA" id="ARBA00004936"/>
    </source>
</evidence>
<feature type="transmembrane region" description="Helical" evidence="12">
    <location>
        <begin position="41"/>
        <end position="64"/>
    </location>
</feature>
<dbReference type="InterPro" id="IPR000917">
    <property type="entry name" value="Sulfatase_N"/>
</dbReference>
<keyword evidence="10" id="KW-0464">Manganese</keyword>
<feature type="binding site" evidence="10">
    <location>
        <position position="413"/>
    </location>
    <ligand>
        <name>substrate</name>
    </ligand>
</feature>
<dbReference type="InterPro" id="IPR017850">
    <property type="entry name" value="Alkaline_phosphatase_core_sf"/>
</dbReference>
<evidence type="ECO:0000256" key="8">
    <source>
        <dbReference type="PIRNR" id="PIRNR005091"/>
    </source>
</evidence>
<dbReference type="PANTHER" id="PTHR47371">
    <property type="entry name" value="LIPOTEICHOIC ACID SYNTHASE"/>
    <property type="match status" value="1"/>
</dbReference>
<dbReference type="RefSeq" id="WP_240255245.1">
    <property type="nucleotide sequence ID" value="NZ_JAKTTI010000012.1"/>
</dbReference>
<feature type="active site" evidence="9">
    <location>
        <position position="298"/>
    </location>
</feature>
<evidence type="ECO:0000256" key="4">
    <source>
        <dbReference type="ARBA" id="ARBA00022475"/>
    </source>
</evidence>
<comment type="pathway">
    <text evidence="2">Cell wall biogenesis; lipoteichoic acid biosynthesis.</text>
</comment>
<dbReference type="Pfam" id="PF00884">
    <property type="entry name" value="Sulfatase"/>
    <property type="match status" value="1"/>
</dbReference>
<dbReference type="InterPro" id="IPR050448">
    <property type="entry name" value="OpgB/LTA_synthase_biosynth"/>
</dbReference>